<accession>K1PUY8</accession>
<dbReference type="InParanoid" id="K1PUY8"/>
<dbReference type="HOGENOM" id="CLU_3144280_0_0_1"/>
<sequence length="49" mass="5589">MRFYLDDWGSKSYIFCIPTPKFNIVSFNQTLGCVRESPTSIESLLLVGD</sequence>
<protein>
    <submittedName>
        <fullName evidence="1">Uncharacterized protein</fullName>
    </submittedName>
</protein>
<reference evidence="1" key="1">
    <citation type="journal article" date="2012" name="Nature">
        <title>The oyster genome reveals stress adaptation and complexity of shell formation.</title>
        <authorList>
            <person name="Zhang G."/>
            <person name="Fang X."/>
            <person name="Guo X."/>
            <person name="Li L."/>
            <person name="Luo R."/>
            <person name="Xu F."/>
            <person name="Yang P."/>
            <person name="Zhang L."/>
            <person name="Wang X."/>
            <person name="Qi H."/>
            <person name="Xiong Z."/>
            <person name="Que H."/>
            <person name="Xie Y."/>
            <person name="Holland P.W."/>
            <person name="Paps J."/>
            <person name="Zhu Y."/>
            <person name="Wu F."/>
            <person name="Chen Y."/>
            <person name="Wang J."/>
            <person name="Peng C."/>
            <person name="Meng J."/>
            <person name="Yang L."/>
            <person name="Liu J."/>
            <person name="Wen B."/>
            <person name="Zhang N."/>
            <person name="Huang Z."/>
            <person name="Zhu Q."/>
            <person name="Feng Y."/>
            <person name="Mount A."/>
            <person name="Hedgecock D."/>
            <person name="Xu Z."/>
            <person name="Liu Y."/>
            <person name="Domazet-Loso T."/>
            <person name="Du Y."/>
            <person name="Sun X."/>
            <person name="Zhang S."/>
            <person name="Liu B."/>
            <person name="Cheng P."/>
            <person name="Jiang X."/>
            <person name="Li J."/>
            <person name="Fan D."/>
            <person name="Wang W."/>
            <person name="Fu W."/>
            <person name="Wang T."/>
            <person name="Wang B."/>
            <person name="Zhang J."/>
            <person name="Peng Z."/>
            <person name="Li Y."/>
            <person name="Li N."/>
            <person name="Wang J."/>
            <person name="Chen M."/>
            <person name="He Y."/>
            <person name="Tan F."/>
            <person name="Song X."/>
            <person name="Zheng Q."/>
            <person name="Huang R."/>
            <person name="Yang H."/>
            <person name="Du X."/>
            <person name="Chen L."/>
            <person name="Yang M."/>
            <person name="Gaffney P.M."/>
            <person name="Wang S."/>
            <person name="Luo L."/>
            <person name="She Z."/>
            <person name="Ming Y."/>
            <person name="Huang W."/>
            <person name="Zhang S."/>
            <person name="Huang B."/>
            <person name="Zhang Y."/>
            <person name="Qu T."/>
            <person name="Ni P."/>
            <person name="Miao G."/>
            <person name="Wang J."/>
            <person name="Wang Q."/>
            <person name="Steinberg C.E."/>
            <person name="Wang H."/>
            <person name="Li N."/>
            <person name="Qian L."/>
            <person name="Zhang G."/>
            <person name="Li Y."/>
            <person name="Yang H."/>
            <person name="Liu X."/>
            <person name="Wang J."/>
            <person name="Yin Y."/>
            <person name="Wang J."/>
        </authorList>
    </citation>
    <scope>NUCLEOTIDE SEQUENCE [LARGE SCALE GENOMIC DNA]</scope>
    <source>
        <strain evidence="1">05x7-T-G4-1.051#20</strain>
    </source>
</reference>
<gene>
    <name evidence="1" type="ORF">CGI_10001436</name>
</gene>
<organism evidence="1">
    <name type="scientific">Magallana gigas</name>
    <name type="common">Pacific oyster</name>
    <name type="synonym">Crassostrea gigas</name>
    <dbReference type="NCBI Taxonomy" id="29159"/>
    <lineage>
        <taxon>Eukaryota</taxon>
        <taxon>Metazoa</taxon>
        <taxon>Spiralia</taxon>
        <taxon>Lophotrochozoa</taxon>
        <taxon>Mollusca</taxon>
        <taxon>Bivalvia</taxon>
        <taxon>Autobranchia</taxon>
        <taxon>Pteriomorphia</taxon>
        <taxon>Ostreida</taxon>
        <taxon>Ostreoidea</taxon>
        <taxon>Ostreidae</taxon>
        <taxon>Magallana</taxon>
    </lineage>
</organism>
<proteinExistence type="predicted"/>
<dbReference type="EMBL" id="JH817255">
    <property type="protein sequence ID" value="EKC22814.1"/>
    <property type="molecule type" value="Genomic_DNA"/>
</dbReference>
<name>K1PUY8_MAGGI</name>
<evidence type="ECO:0000313" key="1">
    <source>
        <dbReference type="EMBL" id="EKC22814.1"/>
    </source>
</evidence>
<dbReference type="AlphaFoldDB" id="K1PUY8"/>